<dbReference type="Proteomes" id="UP000663851">
    <property type="component" value="Unassembled WGS sequence"/>
</dbReference>
<sequence length="198" mass="21474">MVLADLGRHFLGGICRTLLEADVNIRLVKPLHENVKQPIDLDETALGFNKRQLIESAVVKALVPLTDPEAQGGGALSAVAATKSPIIFIGTGEHIGDLEVFKMVAFISKLLGRGDITDVFDKIDGQTKHRRYIKNQHGRYAGVARGAGDMKELFPSGKKKKTILPRILQQMNGTSGLSSLMRQFQQGGEPGKLFGGDQ</sequence>
<evidence type="ECO:0000256" key="3">
    <source>
        <dbReference type="ARBA" id="ARBA00023134"/>
    </source>
</evidence>
<evidence type="ECO:0000256" key="1">
    <source>
        <dbReference type="ARBA" id="ARBA00004496"/>
    </source>
</evidence>
<dbReference type="Pfam" id="PF00448">
    <property type="entry name" value="SRP54"/>
    <property type="match status" value="1"/>
</dbReference>
<dbReference type="SUPFAM" id="SSF47364">
    <property type="entry name" value="Domain of the SRP/SRP receptor G-proteins"/>
    <property type="match status" value="1"/>
</dbReference>
<dbReference type="InterPro" id="IPR036225">
    <property type="entry name" value="SRP/SRP_N"/>
</dbReference>
<dbReference type="GO" id="GO:0008312">
    <property type="term" value="F:7S RNA binding"/>
    <property type="evidence" value="ECO:0007669"/>
    <property type="project" value="TreeGrafter"/>
</dbReference>
<dbReference type="GO" id="GO:0005829">
    <property type="term" value="C:cytosol"/>
    <property type="evidence" value="ECO:0007669"/>
    <property type="project" value="TreeGrafter"/>
</dbReference>
<dbReference type="InterPro" id="IPR027417">
    <property type="entry name" value="P-loop_NTPase"/>
</dbReference>
<comment type="subcellular location">
    <subcellularLocation>
        <location evidence="1">Cytoplasm</location>
    </subcellularLocation>
</comment>
<dbReference type="Gene3D" id="3.40.50.300">
    <property type="entry name" value="P-loop containing nucleotide triphosphate hydrolases"/>
    <property type="match status" value="1"/>
</dbReference>
<organism evidence="5 6">
    <name type="scientific">Rotaria socialis</name>
    <dbReference type="NCBI Taxonomy" id="392032"/>
    <lineage>
        <taxon>Eukaryota</taxon>
        <taxon>Metazoa</taxon>
        <taxon>Spiralia</taxon>
        <taxon>Gnathifera</taxon>
        <taxon>Rotifera</taxon>
        <taxon>Eurotatoria</taxon>
        <taxon>Bdelloidea</taxon>
        <taxon>Philodinida</taxon>
        <taxon>Philodinidae</taxon>
        <taxon>Rotaria</taxon>
    </lineage>
</organism>
<dbReference type="Pfam" id="PF02881">
    <property type="entry name" value="SRP54_N"/>
    <property type="match status" value="1"/>
</dbReference>
<dbReference type="PANTHER" id="PTHR11564">
    <property type="entry name" value="SIGNAL RECOGNITION PARTICLE 54K PROTEIN SRP54"/>
    <property type="match status" value="1"/>
</dbReference>
<name>A0A820I7C3_9BILA</name>
<dbReference type="PANTHER" id="PTHR11564:SF5">
    <property type="entry name" value="SIGNAL RECOGNITION PARTICLE SUBUNIT SRP54"/>
    <property type="match status" value="1"/>
</dbReference>
<proteinExistence type="predicted"/>
<comment type="caution">
    <text evidence="5">The sequence shown here is derived from an EMBL/GenBank/DDBJ whole genome shotgun (WGS) entry which is preliminary data.</text>
</comment>
<keyword evidence="2" id="KW-0547">Nucleotide-binding</keyword>
<protein>
    <recommendedName>
        <fullName evidence="4">SRP54-type proteins GTP-binding domain-containing protein</fullName>
    </recommendedName>
</protein>
<reference evidence="5" key="1">
    <citation type="submission" date="2021-02" db="EMBL/GenBank/DDBJ databases">
        <authorList>
            <person name="Nowell W R."/>
        </authorList>
    </citation>
    <scope>NUCLEOTIDE SEQUENCE</scope>
</reference>
<dbReference type="InterPro" id="IPR013822">
    <property type="entry name" value="Signal_recog_particl_SRP54_hlx"/>
</dbReference>
<dbReference type="PROSITE" id="PS00300">
    <property type="entry name" value="SRP54"/>
    <property type="match status" value="1"/>
</dbReference>
<evidence type="ECO:0000313" key="5">
    <source>
        <dbReference type="EMBL" id="CAF4307566.1"/>
    </source>
</evidence>
<dbReference type="GO" id="GO:0003924">
    <property type="term" value="F:GTPase activity"/>
    <property type="evidence" value="ECO:0007669"/>
    <property type="project" value="InterPro"/>
</dbReference>
<dbReference type="GO" id="GO:0006616">
    <property type="term" value="P:SRP-dependent cotranslational protein targeting to membrane, translocation"/>
    <property type="evidence" value="ECO:0007669"/>
    <property type="project" value="TreeGrafter"/>
</dbReference>
<dbReference type="AlphaFoldDB" id="A0A820I7C3"/>
<evidence type="ECO:0000259" key="4">
    <source>
        <dbReference type="PROSITE" id="PS00300"/>
    </source>
</evidence>
<feature type="domain" description="SRP54-type proteins GTP-binding" evidence="4">
    <location>
        <begin position="85"/>
        <end position="98"/>
    </location>
</feature>
<dbReference type="EMBL" id="CAJOBO010000895">
    <property type="protein sequence ID" value="CAF4307566.1"/>
    <property type="molecule type" value="Genomic_DNA"/>
</dbReference>
<gene>
    <name evidence="5" type="ORF">HFQ381_LOCUS13952</name>
</gene>
<evidence type="ECO:0000313" key="6">
    <source>
        <dbReference type="Proteomes" id="UP000663851"/>
    </source>
</evidence>
<dbReference type="GO" id="GO:0005786">
    <property type="term" value="C:signal recognition particle, endoplasmic reticulum targeting"/>
    <property type="evidence" value="ECO:0007669"/>
    <property type="project" value="TreeGrafter"/>
</dbReference>
<keyword evidence="3" id="KW-0342">GTP-binding</keyword>
<dbReference type="Gene3D" id="1.20.120.140">
    <property type="entry name" value="Signal recognition particle SRP54, nucleotide-binding domain"/>
    <property type="match status" value="2"/>
</dbReference>
<dbReference type="InterPro" id="IPR042101">
    <property type="entry name" value="SRP54_N_sf"/>
</dbReference>
<accession>A0A820I7C3</accession>
<dbReference type="InterPro" id="IPR022941">
    <property type="entry name" value="SRP54"/>
</dbReference>
<dbReference type="InterPro" id="IPR000897">
    <property type="entry name" value="SRP54_GTPase_dom"/>
</dbReference>
<dbReference type="GO" id="GO:0005525">
    <property type="term" value="F:GTP binding"/>
    <property type="evidence" value="ECO:0007669"/>
    <property type="project" value="UniProtKB-KW"/>
</dbReference>
<evidence type="ECO:0000256" key="2">
    <source>
        <dbReference type="ARBA" id="ARBA00022741"/>
    </source>
</evidence>
<dbReference type="GO" id="GO:0030942">
    <property type="term" value="F:endoplasmic reticulum signal peptide binding"/>
    <property type="evidence" value="ECO:0007669"/>
    <property type="project" value="TreeGrafter"/>
</dbReference>